<name>A0A9D1UQQ9_9CORY</name>
<dbReference type="PANTHER" id="PTHR10357">
    <property type="entry name" value="ALPHA-AMYLASE FAMILY MEMBER"/>
    <property type="match status" value="1"/>
</dbReference>
<dbReference type="PANTHER" id="PTHR10357:SF216">
    <property type="entry name" value="MALTOOLIGOSYL TREHALOSE SYNTHASE-RELATED"/>
    <property type="match status" value="1"/>
</dbReference>
<dbReference type="GO" id="GO:0047470">
    <property type="term" value="F:(1,4)-alpha-D-glucan 1-alpha-D-glucosylmutase activity"/>
    <property type="evidence" value="ECO:0007669"/>
    <property type="project" value="TreeGrafter"/>
</dbReference>
<sequence>MSATYRLQLRGPASDPDQSFVLSDAAALTGYLAELGVSHLYLSPIMAAPPDSTHGYDVTDPTVVNPELGGIEELRRLREAARAQGLGIIVDIVPNHVGVDVPVLNAWWWDVLTHGQGSRYAGFFDINWGAGKLTLPVLGSAEDRDKVTVDGGELRYYEHRFPIAPGTEGGTAQEVLDRQHYQLVYWKTGAPTYRRFFSINGLAGVRQEDRDVFEHTHSLIKQWVDEDLIDGVRVDHPDGLAEPTVYLRWLRELVGEDRTILVEKILGVDEPLDPTLPVQGTTGYDALREFDGVYYHPAAADMLADVAEKHTGSRWDEQECTVTEVQMKLDVARGELAPEVSRLCGCIGADVSREAVEELLARMPVYRGDYPVLEQVIPTVLAQMDRVEDTDVIAAALAGAVEPRRRFAQVCGAVMAKGVEDTTFYRASRLVSLQEVGGAPGRFGLSAGEFHLRQAHRLAHWPEAMTCLSTHDTKRGEDVRARIIAITEAPEDFARLCQAITGPHGPTCHFLLQNIIGVWPVDGLVDADLRQRLHAYATKAMREAGWRTTWADVDEDFEAEILRWIDEVIDTHGDKLTAFVGAIHRTARCTSDSRKLLQLVAPGIPDVYQGTEDYTDHLVDPDNRRPVDFAALQASLDTPRLNLVRTALRVRADHDLDHAAYTPLLAEGAAADHVMGFRRGEDVAVLTARWLAILDQQGGWGDTTVSLPEGEWVNTLAPDAQHVSGVVNVTELFADRPQALLIRKTAIA</sequence>
<dbReference type="InterPro" id="IPR013797">
    <property type="entry name" value="Maltooligo_trehalose_synth_4"/>
</dbReference>
<dbReference type="CDD" id="cd11336">
    <property type="entry name" value="AmyAc_MTSase"/>
    <property type="match status" value="1"/>
</dbReference>
<comment type="caution">
    <text evidence="2">The sequence shown here is derived from an EMBL/GenBank/DDBJ whole genome shotgun (WGS) entry which is preliminary data.</text>
</comment>
<dbReference type="InterPro" id="IPR012767">
    <property type="entry name" value="Trehalose_TreY"/>
</dbReference>
<dbReference type="Gene3D" id="1.10.150.200">
    <property type="entry name" value="Maltooligosyl trehalose synthase, domain 3"/>
    <property type="match status" value="1"/>
</dbReference>
<dbReference type="NCBIfam" id="TIGR02401">
    <property type="entry name" value="trehalose_TreY"/>
    <property type="match status" value="1"/>
</dbReference>
<dbReference type="InterPro" id="IPR017853">
    <property type="entry name" value="GH"/>
</dbReference>
<gene>
    <name evidence="2" type="primary">treY</name>
    <name evidence="2" type="ORF">H9867_03345</name>
</gene>
<dbReference type="EMBL" id="DXFZ01000041">
    <property type="protein sequence ID" value="HIW95506.1"/>
    <property type="molecule type" value="Genomic_DNA"/>
</dbReference>
<reference evidence="2" key="2">
    <citation type="submission" date="2021-04" db="EMBL/GenBank/DDBJ databases">
        <authorList>
            <person name="Gilroy R."/>
        </authorList>
    </citation>
    <scope>NUCLEOTIDE SEQUENCE</scope>
    <source>
        <strain evidence="2">4376</strain>
    </source>
</reference>
<organism evidence="2 3">
    <name type="scientific">Candidatus Corynebacterium gallistercoris</name>
    <dbReference type="NCBI Taxonomy" id="2838530"/>
    <lineage>
        <taxon>Bacteria</taxon>
        <taxon>Bacillati</taxon>
        <taxon>Actinomycetota</taxon>
        <taxon>Actinomycetes</taxon>
        <taxon>Mycobacteriales</taxon>
        <taxon>Corynebacteriaceae</taxon>
        <taxon>Corynebacterium</taxon>
    </lineage>
</organism>
<dbReference type="SUPFAM" id="SSF51445">
    <property type="entry name" value="(Trans)glycosidases"/>
    <property type="match status" value="1"/>
</dbReference>
<dbReference type="SMART" id="SM00642">
    <property type="entry name" value="Aamy"/>
    <property type="match status" value="1"/>
</dbReference>
<protein>
    <submittedName>
        <fullName evidence="2">Malto-oligosyltrehalose synthase</fullName>
    </submittedName>
</protein>
<dbReference type="AlphaFoldDB" id="A0A9D1UQQ9"/>
<dbReference type="Proteomes" id="UP000824189">
    <property type="component" value="Unassembled WGS sequence"/>
</dbReference>
<dbReference type="Gene3D" id="1.10.10.470">
    <property type="entry name" value="Maltooligosyl trehalose synthase, domain 4"/>
    <property type="match status" value="1"/>
</dbReference>
<evidence type="ECO:0000259" key="1">
    <source>
        <dbReference type="SMART" id="SM00642"/>
    </source>
</evidence>
<evidence type="ECO:0000313" key="2">
    <source>
        <dbReference type="EMBL" id="HIW95506.1"/>
    </source>
</evidence>
<dbReference type="GO" id="GO:0005992">
    <property type="term" value="P:trehalose biosynthetic process"/>
    <property type="evidence" value="ECO:0007669"/>
    <property type="project" value="TreeGrafter"/>
</dbReference>
<dbReference type="Gene3D" id="3.20.20.80">
    <property type="entry name" value="Glycosidases"/>
    <property type="match status" value="1"/>
</dbReference>
<proteinExistence type="predicted"/>
<evidence type="ECO:0000313" key="3">
    <source>
        <dbReference type="Proteomes" id="UP000824189"/>
    </source>
</evidence>
<feature type="domain" description="Glycosyl hydrolase family 13 catalytic" evidence="1">
    <location>
        <begin position="18"/>
        <end position="640"/>
    </location>
</feature>
<dbReference type="Gene3D" id="3.30.1590.10">
    <property type="entry name" value="Maltooligosyl trehalose synthase, domain 2"/>
    <property type="match status" value="1"/>
</dbReference>
<dbReference type="GO" id="GO:0030980">
    <property type="term" value="P:alpha-glucan catabolic process"/>
    <property type="evidence" value="ECO:0007669"/>
    <property type="project" value="TreeGrafter"/>
</dbReference>
<dbReference type="InterPro" id="IPR006047">
    <property type="entry name" value="GH13_cat_dom"/>
</dbReference>
<dbReference type="Pfam" id="PF00128">
    <property type="entry name" value="Alpha-amylase"/>
    <property type="match status" value="1"/>
</dbReference>
<reference evidence="2" key="1">
    <citation type="journal article" date="2021" name="PeerJ">
        <title>Extensive microbial diversity within the chicken gut microbiome revealed by metagenomics and culture.</title>
        <authorList>
            <person name="Gilroy R."/>
            <person name="Ravi A."/>
            <person name="Getino M."/>
            <person name="Pursley I."/>
            <person name="Horton D.L."/>
            <person name="Alikhan N.F."/>
            <person name="Baker D."/>
            <person name="Gharbi K."/>
            <person name="Hall N."/>
            <person name="Watson M."/>
            <person name="Adriaenssens E.M."/>
            <person name="Foster-Nyarko E."/>
            <person name="Jarju S."/>
            <person name="Secka A."/>
            <person name="Antonio M."/>
            <person name="Oren A."/>
            <person name="Chaudhuri R.R."/>
            <person name="La Ragione R."/>
            <person name="Hildebrand F."/>
            <person name="Pallen M.J."/>
        </authorList>
    </citation>
    <scope>NUCLEOTIDE SEQUENCE</scope>
    <source>
        <strain evidence="2">4376</strain>
    </source>
</reference>
<accession>A0A9D1UQQ9</accession>